<evidence type="ECO:0000313" key="1">
    <source>
        <dbReference type="EMBL" id="MBD2775856.1"/>
    </source>
</evidence>
<dbReference type="NCBIfam" id="NF045586">
    <property type="entry name" value="Npun_F0494_fam"/>
    <property type="match status" value="1"/>
</dbReference>
<organism evidence="1 2">
    <name type="scientific">Iningainema tapete BLCC-T55</name>
    <dbReference type="NCBI Taxonomy" id="2748662"/>
    <lineage>
        <taxon>Bacteria</taxon>
        <taxon>Bacillati</taxon>
        <taxon>Cyanobacteriota</taxon>
        <taxon>Cyanophyceae</taxon>
        <taxon>Nostocales</taxon>
        <taxon>Scytonemataceae</taxon>
        <taxon>Iningainema tapete</taxon>
    </lineage>
</organism>
<dbReference type="AlphaFoldDB" id="A0A8J6XMU5"/>
<proteinExistence type="predicted"/>
<accession>A0A8J6XMU5</accession>
<dbReference type="InterPro" id="IPR054651">
    <property type="entry name" value="Npun_F0494-like"/>
</dbReference>
<dbReference type="RefSeq" id="WP_190834836.1">
    <property type="nucleotide sequence ID" value="NZ_CAWPPI010000086.1"/>
</dbReference>
<reference evidence="1" key="1">
    <citation type="submission" date="2020-09" db="EMBL/GenBank/DDBJ databases">
        <title>Iningainema tapete sp. nov. (Scytonemataceae, Cyanobacteria) from greenhouses in central Florida (USA) produces two types of nodularin with biosynthetic potential for microcystin-LR and anabaenopeptins.</title>
        <authorList>
            <person name="Berthold D.E."/>
            <person name="Lefler F.W."/>
            <person name="Huang I.-S."/>
            <person name="Abdulla H."/>
            <person name="Zimba P.V."/>
            <person name="Laughinghouse H.D. IV."/>
        </authorList>
    </citation>
    <scope>NUCLEOTIDE SEQUENCE</scope>
    <source>
        <strain evidence="1">BLCCT55</strain>
    </source>
</reference>
<sequence length="134" mass="15329">MSTVNSPSQKQLSYPSKTQQRAKLSLICSPFNQCLFEVMRNERVALSEIAGKLGVENGYTKHQLSELAADNALVWLINVGVLRREVDGQGITDSFRLTPLGRLVLEKFQSQPWGNPSWRDRLYHSVIRWLRIPF</sequence>
<protein>
    <submittedName>
        <fullName evidence="1">Uncharacterized protein</fullName>
    </submittedName>
</protein>
<keyword evidence="2" id="KW-1185">Reference proteome</keyword>
<comment type="caution">
    <text evidence="1">The sequence shown here is derived from an EMBL/GenBank/DDBJ whole genome shotgun (WGS) entry which is preliminary data.</text>
</comment>
<dbReference type="EMBL" id="JACXAE010000086">
    <property type="protein sequence ID" value="MBD2775856.1"/>
    <property type="molecule type" value="Genomic_DNA"/>
</dbReference>
<evidence type="ECO:0000313" key="2">
    <source>
        <dbReference type="Proteomes" id="UP000629098"/>
    </source>
</evidence>
<name>A0A8J6XMU5_9CYAN</name>
<gene>
    <name evidence="1" type="ORF">ICL16_28300</name>
</gene>
<dbReference type="Proteomes" id="UP000629098">
    <property type="component" value="Unassembled WGS sequence"/>
</dbReference>